<name>A0ABN9XM04_9DINO</name>
<dbReference type="Proteomes" id="UP001189429">
    <property type="component" value="Unassembled WGS sequence"/>
</dbReference>
<proteinExistence type="predicted"/>
<dbReference type="InterPro" id="IPR003903">
    <property type="entry name" value="UIM_dom"/>
</dbReference>
<feature type="region of interest" description="Disordered" evidence="1">
    <location>
        <begin position="215"/>
        <end position="256"/>
    </location>
</feature>
<reference evidence="2" key="1">
    <citation type="submission" date="2023-10" db="EMBL/GenBank/DDBJ databases">
        <authorList>
            <person name="Chen Y."/>
            <person name="Shah S."/>
            <person name="Dougan E. K."/>
            <person name="Thang M."/>
            <person name="Chan C."/>
        </authorList>
    </citation>
    <scope>NUCLEOTIDE SEQUENCE [LARGE SCALE GENOMIC DNA]</scope>
</reference>
<gene>
    <name evidence="2" type="ORF">PCOR1329_LOCUS78046</name>
</gene>
<protein>
    <submittedName>
        <fullName evidence="2">Uncharacterized protein</fullName>
    </submittedName>
</protein>
<evidence type="ECO:0000313" key="2">
    <source>
        <dbReference type="EMBL" id="CAK0900903.1"/>
    </source>
</evidence>
<accession>A0ABN9XM04</accession>
<keyword evidence="3" id="KW-1185">Reference proteome</keyword>
<feature type="compositionally biased region" description="Basic and acidic residues" evidence="1">
    <location>
        <begin position="139"/>
        <end position="164"/>
    </location>
</feature>
<feature type="compositionally biased region" description="Basic and acidic residues" evidence="1">
    <location>
        <begin position="86"/>
        <end position="104"/>
    </location>
</feature>
<evidence type="ECO:0000313" key="3">
    <source>
        <dbReference type="Proteomes" id="UP001189429"/>
    </source>
</evidence>
<comment type="caution">
    <text evidence="2">The sequence shown here is derived from an EMBL/GenBank/DDBJ whole genome shotgun (WGS) entry which is preliminary data.</text>
</comment>
<sequence>MLALMANGGNVVEAMDQLSTLEFGPGGGASPAPEPSPRTPPPPTTGRPSKGADEGPEGAGVGTDGDACANEQSEEEQLRRILALSQREEEEKNRQREAKWRESLEAALALSMQEPRPLAGAGGGAAREADVENDEDDSGIPREVLEESRRMQEADEQRRERQEQADLEDALRASLMLVRFHDSMDVELESSPFEESAEADDWPTYAEEIRQAYEEPSRGAVARPLRRAALPGGRGGPARAARRPRERRGVQPRGAPCGVCRALHRRRDQGLLEGRLLRAGAPGAEAA</sequence>
<evidence type="ECO:0000256" key="1">
    <source>
        <dbReference type="SAM" id="MobiDB-lite"/>
    </source>
</evidence>
<dbReference type="PROSITE" id="PS50330">
    <property type="entry name" value="UIM"/>
    <property type="match status" value="1"/>
</dbReference>
<feature type="compositionally biased region" description="Low complexity" evidence="1">
    <location>
        <begin position="218"/>
        <end position="231"/>
    </location>
</feature>
<feature type="compositionally biased region" description="Pro residues" evidence="1">
    <location>
        <begin position="32"/>
        <end position="45"/>
    </location>
</feature>
<organism evidence="2 3">
    <name type="scientific">Prorocentrum cordatum</name>
    <dbReference type="NCBI Taxonomy" id="2364126"/>
    <lineage>
        <taxon>Eukaryota</taxon>
        <taxon>Sar</taxon>
        <taxon>Alveolata</taxon>
        <taxon>Dinophyceae</taxon>
        <taxon>Prorocentrales</taxon>
        <taxon>Prorocentraceae</taxon>
        <taxon>Prorocentrum</taxon>
    </lineage>
</organism>
<feature type="region of interest" description="Disordered" evidence="1">
    <location>
        <begin position="16"/>
        <end position="166"/>
    </location>
</feature>
<dbReference type="EMBL" id="CAUYUJ010020849">
    <property type="protein sequence ID" value="CAK0900903.1"/>
    <property type="molecule type" value="Genomic_DNA"/>
</dbReference>